<keyword evidence="7" id="KW-0675">Receptor</keyword>
<dbReference type="PROSITE" id="PS50262">
    <property type="entry name" value="G_PROTEIN_RECEP_F1_2"/>
    <property type="match status" value="1"/>
</dbReference>
<keyword evidence="13" id="KW-1185">Reference proteome</keyword>
<protein>
    <recommendedName>
        <fullName evidence="11">G-protein coupled receptors family 1 profile domain-containing protein</fullName>
    </recommendedName>
</protein>
<dbReference type="GO" id="GO:0004930">
    <property type="term" value="F:G protein-coupled receptor activity"/>
    <property type="evidence" value="ECO:0007669"/>
    <property type="project" value="UniProtKB-KW"/>
</dbReference>
<evidence type="ECO:0000313" key="13">
    <source>
        <dbReference type="Proteomes" id="UP000009022"/>
    </source>
</evidence>
<dbReference type="SUPFAM" id="SSF81321">
    <property type="entry name" value="Family A G protein-coupled receptor-like"/>
    <property type="match status" value="1"/>
</dbReference>
<proteinExistence type="predicted"/>
<dbReference type="PhylomeDB" id="B3RJN5"/>
<evidence type="ECO:0000256" key="5">
    <source>
        <dbReference type="ARBA" id="ARBA00023040"/>
    </source>
</evidence>
<feature type="transmembrane region" description="Helical" evidence="10">
    <location>
        <begin position="30"/>
        <end position="55"/>
    </location>
</feature>
<feature type="transmembrane region" description="Helical" evidence="10">
    <location>
        <begin position="109"/>
        <end position="130"/>
    </location>
</feature>
<evidence type="ECO:0000313" key="12">
    <source>
        <dbReference type="EMBL" id="EDV28527.1"/>
    </source>
</evidence>
<dbReference type="HOGENOM" id="CLU_1013108_0_0_1"/>
<keyword evidence="8" id="KW-0325">Glycoprotein</keyword>
<evidence type="ECO:0000256" key="4">
    <source>
        <dbReference type="ARBA" id="ARBA00022989"/>
    </source>
</evidence>
<evidence type="ECO:0000256" key="10">
    <source>
        <dbReference type="SAM" id="Phobius"/>
    </source>
</evidence>
<dbReference type="GeneID" id="6749744"/>
<dbReference type="CTD" id="6749744"/>
<sequence length="275" mass="31506">MAQISWLSNYLNNSRLSNWSSVKDQNPPTIYQVVILITLEIAGIAGNTLAIVMTVKMLRYKGNLPQVLILYLSLADLLTVLCSYTPSIIAQFILIPHSFFYPSHWLCQFQAFTMMTLLYYSSGMIVIMSIERLLAIKMPVWYKVNFKRKTVYIFMAITLICCVMFNLLPLFGVCQLSIHFNSTCFWDWDLTNPGTKLYSYTVVFLSIILVVAIFIINIITITIVKRKNKIADSQGRRPITESRATGVLVSTGFLFIISWLPFSKLWSINMLMTKN</sequence>
<comment type="subcellular location">
    <subcellularLocation>
        <location evidence="1">Cell membrane</location>
        <topology evidence="1">Multi-pass membrane protein</topology>
    </subcellularLocation>
</comment>
<dbReference type="eggNOG" id="KOG3656">
    <property type="taxonomic scope" value="Eukaryota"/>
</dbReference>
<feature type="domain" description="G-protein coupled receptors family 1 profile" evidence="11">
    <location>
        <begin position="46"/>
        <end position="275"/>
    </location>
</feature>
<feature type="transmembrane region" description="Helical" evidence="10">
    <location>
        <begin position="151"/>
        <end position="178"/>
    </location>
</feature>
<feature type="transmembrane region" description="Helical" evidence="10">
    <location>
        <begin position="67"/>
        <end position="89"/>
    </location>
</feature>
<organism evidence="12 13">
    <name type="scientific">Trichoplax adhaerens</name>
    <name type="common">Trichoplax reptans</name>
    <dbReference type="NCBI Taxonomy" id="10228"/>
    <lineage>
        <taxon>Eukaryota</taxon>
        <taxon>Metazoa</taxon>
        <taxon>Placozoa</taxon>
        <taxon>Uniplacotomia</taxon>
        <taxon>Trichoplacea</taxon>
        <taxon>Trichoplacidae</taxon>
        <taxon>Trichoplax</taxon>
    </lineage>
</organism>
<gene>
    <name evidence="12" type="ORF">TRIADDRAFT_51529</name>
</gene>
<dbReference type="GO" id="GO:0005886">
    <property type="term" value="C:plasma membrane"/>
    <property type="evidence" value="ECO:0000318"/>
    <property type="project" value="GO_Central"/>
</dbReference>
<keyword evidence="3 10" id="KW-0812">Transmembrane</keyword>
<dbReference type="Pfam" id="PF00001">
    <property type="entry name" value="7tm_1"/>
    <property type="match status" value="1"/>
</dbReference>
<evidence type="ECO:0000256" key="7">
    <source>
        <dbReference type="ARBA" id="ARBA00023170"/>
    </source>
</evidence>
<dbReference type="OrthoDB" id="5959154at2759"/>
<dbReference type="PANTHER" id="PTHR11866">
    <property type="entry name" value="G-PROTEIN COUPLED RECEPTOR FAMILY 1 MEMBER"/>
    <property type="match status" value="1"/>
</dbReference>
<dbReference type="AlphaFoldDB" id="B3RJN5"/>
<dbReference type="OMA" id="LMIYTRT"/>
<evidence type="ECO:0000256" key="1">
    <source>
        <dbReference type="ARBA" id="ARBA00004651"/>
    </source>
</evidence>
<evidence type="ECO:0000256" key="3">
    <source>
        <dbReference type="ARBA" id="ARBA00022692"/>
    </source>
</evidence>
<reference evidence="12 13" key="1">
    <citation type="journal article" date="2008" name="Nature">
        <title>The Trichoplax genome and the nature of placozoans.</title>
        <authorList>
            <person name="Srivastava M."/>
            <person name="Begovic E."/>
            <person name="Chapman J."/>
            <person name="Putnam N.H."/>
            <person name="Hellsten U."/>
            <person name="Kawashima T."/>
            <person name="Kuo A."/>
            <person name="Mitros T."/>
            <person name="Salamov A."/>
            <person name="Carpenter M.L."/>
            <person name="Signorovitch A.Y."/>
            <person name="Moreno M.A."/>
            <person name="Kamm K."/>
            <person name="Grimwood J."/>
            <person name="Schmutz J."/>
            <person name="Shapiro H."/>
            <person name="Grigoriev I.V."/>
            <person name="Buss L.W."/>
            <person name="Schierwater B."/>
            <person name="Dellaporta S.L."/>
            <person name="Rokhsar D.S."/>
        </authorList>
    </citation>
    <scope>NUCLEOTIDE SEQUENCE [LARGE SCALE GENOMIC DNA]</scope>
    <source>
        <strain evidence="12 13">Grell-BS-1999</strain>
    </source>
</reference>
<evidence type="ECO:0000256" key="9">
    <source>
        <dbReference type="ARBA" id="ARBA00023224"/>
    </source>
</evidence>
<dbReference type="KEGG" id="tad:TRIADDRAFT_51529"/>
<name>B3RJN5_TRIAD</name>
<feature type="transmembrane region" description="Helical" evidence="10">
    <location>
        <begin position="244"/>
        <end position="262"/>
    </location>
</feature>
<keyword evidence="9" id="KW-0807">Transducer</keyword>
<keyword evidence="4 10" id="KW-1133">Transmembrane helix</keyword>
<keyword evidence="5" id="KW-0297">G-protein coupled receptor</keyword>
<dbReference type="Gene3D" id="1.20.1070.10">
    <property type="entry name" value="Rhodopsin 7-helix transmembrane proteins"/>
    <property type="match status" value="1"/>
</dbReference>
<dbReference type="PRINTS" id="PR00237">
    <property type="entry name" value="GPCRRHODOPSN"/>
</dbReference>
<dbReference type="InParanoid" id="B3RJN5"/>
<keyword evidence="6 10" id="KW-0472">Membrane</keyword>
<evidence type="ECO:0000259" key="11">
    <source>
        <dbReference type="PROSITE" id="PS50262"/>
    </source>
</evidence>
<feature type="transmembrane region" description="Helical" evidence="10">
    <location>
        <begin position="198"/>
        <end position="224"/>
    </location>
</feature>
<evidence type="ECO:0000256" key="8">
    <source>
        <dbReference type="ARBA" id="ARBA00023180"/>
    </source>
</evidence>
<dbReference type="InterPro" id="IPR008365">
    <property type="entry name" value="Prostanoid_rcpt"/>
</dbReference>
<dbReference type="CDD" id="cd00637">
    <property type="entry name" value="7tm_classA_rhodopsin-like"/>
    <property type="match status" value="1"/>
</dbReference>
<evidence type="ECO:0000256" key="6">
    <source>
        <dbReference type="ARBA" id="ARBA00023136"/>
    </source>
</evidence>
<dbReference type="GO" id="GO:0006954">
    <property type="term" value="P:inflammatory response"/>
    <property type="evidence" value="ECO:0000318"/>
    <property type="project" value="GO_Central"/>
</dbReference>
<dbReference type="Proteomes" id="UP000009022">
    <property type="component" value="Unassembled WGS sequence"/>
</dbReference>
<dbReference type="PANTHER" id="PTHR11866:SF16">
    <property type="entry name" value="PROSTAGLANDIN E2 RECEPTOR EP4 SUBTYPE-LIKE PROTEIN"/>
    <property type="match status" value="1"/>
</dbReference>
<dbReference type="GO" id="GO:0007204">
    <property type="term" value="P:positive regulation of cytosolic calcium ion concentration"/>
    <property type="evidence" value="ECO:0000318"/>
    <property type="project" value="GO_Central"/>
</dbReference>
<dbReference type="InterPro" id="IPR000276">
    <property type="entry name" value="GPCR_Rhodpsn"/>
</dbReference>
<keyword evidence="2" id="KW-1003">Cell membrane</keyword>
<evidence type="ECO:0000256" key="2">
    <source>
        <dbReference type="ARBA" id="ARBA00022475"/>
    </source>
</evidence>
<accession>B3RJN5</accession>
<dbReference type="GO" id="GO:0007189">
    <property type="term" value="P:adenylate cyclase-activating G protein-coupled receptor signaling pathway"/>
    <property type="evidence" value="ECO:0000318"/>
    <property type="project" value="GO_Central"/>
</dbReference>
<dbReference type="EMBL" id="DS985241">
    <property type="protein sequence ID" value="EDV28527.1"/>
    <property type="molecule type" value="Genomic_DNA"/>
</dbReference>
<dbReference type="InterPro" id="IPR017452">
    <property type="entry name" value="GPCR_Rhodpsn_7TM"/>
</dbReference>
<dbReference type="RefSeq" id="XP_002107729.1">
    <property type="nucleotide sequence ID" value="XM_002107693.1"/>
</dbReference>